<gene>
    <name evidence="2" type="ORF">FNQ90_01780</name>
</gene>
<sequence length="397" mass="43558">MVTHALRSAPSSVPVFAERLFGPLPRADQRRWAEVYLQSLLTTPGKKSVRRLAATVSDSPTASQSLHQFINASPWDWMPVRRELTHWVEQRLTPRAWVVDLAVIRKRGEHSCGVHRRFVPSTGRSVTCQVGIGAFLAAPGAAVPVDWRLLLSGPWTRDAALRSRTRIPEHVGPRTVEQHVLSLVDALTGVSRHPSVPIVADLSTTPGAPALIRGLALRNRDFLVAVPDGITISLGHHLRVHHRHSAEHRAPTLTGRSLFAGEPDDRTRIVTVPPAPGRARSLTVLTGIVHLPEASAGGSAPRTYRMLATHPGAGRSPSRLWLTNLTHARMADLVELTRLFSGTAGSIREMERDFGLLDFEGRSYPGWHHHMTLASAAHAFSRLHHRGVPQERALVSA</sequence>
<dbReference type="EMBL" id="VKHT01000024">
    <property type="protein sequence ID" value="MBB0242866.1"/>
    <property type="molecule type" value="Genomic_DNA"/>
</dbReference>
<keyword evidence="3" id="KW-1185">Reference proteome</keyword>
<dbReference type="PANTHER" id="PTHR33627">
    <property type="entry name" value="TRANSPOSASE"/>
    <property type="match status" value="1"/>
</dbReference>
<dbReference type="Proteomes" id="UP000538929">
    <property type="component" value="Unassembled WGS sequence"/>
</dbReference>
<dbReference type="InterPro" id="IPR038721">
    <property type="entry name" value="IS701-like_DDE_dom"/>
</dbReference>
<accession>A0A7W3T9T0</accession>
<evidence type="ECO:0000259" key="1">
    <source>
        <dbReference type="Pfam" id="PF13546"/>
    </source>
</evidence>
<name>A0A7W3T9T0_9ACTN</name>
<comment type="caution">
    <text evidence="2">The sequence shown here is derived from an EMBL/GenBank/DDBJ whole genome shotgun (WGS) entry which is preliminary data.</text>
</comment>
<dbReference type="RefSeq" id="WP_182604623.1">
    <property type="nucleotide sequence ID" value="NZ_VKHT01000024.1"/>
</dbReference>
<protein>
    <submittedName>
        <fullName evidence="2">Transcriptional regulator</fullName>
    </submittedName>
</protein>
<reference evidence="3" key="1">
    <citation type="submission" date="2019-10" db="EMBL/GenBank/DDBJ databases">
        <title>Streptomyces sp. nov., a novel actinobacterium isolated from alkaline environment.</title>
        <authorList>
            <person name="Golinska P."/>
        </authorList>
    </citation>
    <scope>NUCLEOTIDE SEQUENCE [LARGE SCALE GENOMIC DNA]</scope>
    <source>
        <strain evidence="3">DSM 42118</strain>
    </source>
</reference>
<dbReference type="PANTHER" id="PTHR33627:SF1">
    <property type="entry name" value="TRANSPOSASE"/>
    <property type="match status" value="1"/>
</dbReference>
<organism evidence="2 3">
    <name type="scientific">Streptomyces alkaliphilus</name>
    <dbReference type="NCBI Taxonomy" id="1472722"/>
    <lineage>
        <taxon>Bacteria</taxon>
        <taxon>Bacillati</taxon>
        <taxon>Actinomycetota</taxon>
        <taxon>Actinomycetes</taxon>
        <taxon>Kitasatosporales</taxon>
        <taxon>Streptomycetaceae</taxon>
        <taxon>Streptomyces</taxon>
    </lineage>
</organism>
<feature type="domain" description="Transposase IS701-like DDE" evidence="1">
    <location>
        <begin position="20"/>
        <end position="231"/>
    </location>
</feature>
<proteinExistence type="predicted"/>
<evidence type="ECO:0000313" key="3">
    <source>
        <dbReference type="Proteomes" id="UP000538929"/>
    </source>
</evidence>
<dbReference type="Pfam" id="PF13546">
    <property type="entry name" value="DDE_5"/>
    <property type="match status" value="1"/>
</dbReference>
<dbReference type="InterPro" id="IPR039365">
    <property type="entry name" value="IS701-like"/>
</dbReference>
<dbReference type="AlphaFoldDB" id="A0A7W3T9T0"/>
<evidence type="ECO:0000313" key="2">
    <source>
        <dbReference type="EMBL" id="MBB0242866.1"/>
    </source>
</evidence>